<name>Q6XZN5_UNCXX</name>
<sequence>MQYDAMIRTNAINCMRVLCKMSPVVAGQAEKFIAELESASICRAPLAILIGKHLPIYHHLFITTIYYHLQI</sequence>
<accession>Q6XZN5</accession>
<proteinExistence type="predicted"/>
<dbReference type="EMBL" id="AY195889">
    <property type="protein sequence ID" value="AAP41744.1"/>
    <property type="molecule type" value="Genomic_DNA"/>
</dbReference>
<dbReference type="AlphaFoldDB" id="Q6XZN5"/>
<protein>
    <submittedName>
        <fullName evidence="1">SanishIs1</fullName>
    </submittedName>
</protein>
<organism evidence="1">
    <name type="scientific">endosymbiont of Bombyx mori</name>
    <name type="common">Sanish stock</name>
    <dbReference type="NCBI Taxonomy" id="230354"/>
    <lineage>
        <taxon>Bacteria</taxon>
    </lineage>
</organism>
<evidence type="ECO:0000313" key="1">
    <source>
        <dbReference type="EMBL" id="AAP41744.1"/>
    </source>
</evidence>
<reference evidence="1" key="1">
    <citation type="submission" date="2002-12" db="EMBL/GenBank/DDBJ databases">
        <title>Molecular charecterization of endosymbiont specific protein sequences from Exorista sorbillans and its silkworm host, Bombyx mori, in India.</title>
        <authorList>
            <person name="Chatterjee S.N."/>
            <person name="Mohandas T.P."/>
            <person name="Taraphdar T."/>
        </authorList>
    </citation>
    <scope>NUCLEOTIDE SEQUENCE</scope>
</reference>